<evidence type="ECO:0000313" key="3">
    <source>
        <dbReference type="Proteomes" id="UP001558613"/>
    </source>
</evidence>
<dbReference type="Proteomes" id="UP001558613">
    <property type="component" value="Unassembled WGS sequence"/>
</dbReference>
<proteinExistence type="predicted"/>
<accession>A0ABR3L869</accession>
<gene>
    <name evidence="2" type="ORF">QQF64_020130</name>
</gene>
<evidence type="ECO:0000313" key="2">
    <source>
        <dbReference type="EMBL" id="KAL1249125.1"/>
    </source>
</evidence>
<comment type="caution">
    <text evidence="2">The sequence shown here is derived from an EMBL/GenBank/DDBJ whole genome shotgun (WGS) entry which is preliminary data.</text>
</comment>
<keyword evidence="3" id="KW-1185">Reference proteome</keyword>
<name>A0ABR3L869_9TELE</name>
<sequence>MSEVVCRICGQVIHAKDAQTTNLHDRLRVHHPAEYSSLPESSRTTELRRNQPTSSEVFAKITKYKRDSERWKQCTDTVTRYLAKEVVSFNTVEKSAFKAMLQTFDKQYELPG</sequence>
<feature type="region of interest" description="Disordered" evidence="1">
    <location>
        <begin position="33"/>
        <end position="53"/>
    </location>
</feature>
<dbReference type="EMBL" id="JAYMGO010000023">
    <property type="protein sequence ID" value="KAL1249125.1"/>
    <property type="molecule type" value="Genomic_DNA"/>
</dbReference>
<reference evidence="2 3" key="1">
    <citation type="submission" date="2023-09" db="EMBL/GenBank/DDBJ databases">
        <authorList>
            <person name="Wang M."/>
        </authorList>
    </citation>
    <scope>NUCLEOTIDE SEQUENCE [LARGE SCALE GENOMIC DNA]</scope>
    <source>
        <strain evidence="2">GT-2023</strain>
        <tissue evidence="2">Liver</tissue>
    </source>
</reference>
<organism evidence="2 3">
    <name type="scientific">Cirrhinus molitorella</name>
    <name type="common">mud carp</name>
    <dbReference type="NCBI Taxonomy" id="172907"/>
    <lineage>
        <taxon>Eukaryota</taxon>
        <taxon>Metazoa</taxon>
        <taxon>Chordata</taxon>
        <taxon>Craniata</taxon>
        <taxon>Vertebrata</taxon>
        <taxon>Euteleostomi</taxon>
        <taxon>Actinopterygii</taxon>
        <taxon>Neopterygii</taxon>
        <taxon>Teleostei</taxon>
        <taxon>Ostariophysi</taxon>
        <taxon>Cypriniformes</taxon>
        <taxon>Cyprinidae</taxon>
        <taxon>Labeoninae</taxon>
        <taxon>Labeonini</taxon>
        <taxon>Cirrhinus</taxon>
    </lineage>
</organism>
<evidence type="ECO:0000256" key="1">
    <source>
        <dbReference type="SAM" id="MobiDB-lite"/>
    </source>
</evidence>
<protein>
    <submittedName>
        <fullName evidence="2">Uncharacterized protein</fullName>
    </submittedName>
</protein>